<keyword evidence="2" id="KW-1185">Reference proteome</keyword>
<name>A0A9Q0Q8W8_9ROSI</name>
<accession>A0A9Q0Q8W8</accession>
<evidence type="ECO:0000313" key="1">
    <source>
        <dbReference type="EMBL" id="KAJ6702021.1"/>
    </source>
</evidence>
<comment type="caution">
    <text evidence="1">The sequence shown here is derived from an EMBL/GenBank/DDBJ whole genome shotgun (WGS) entry which is preliminary data.</text>
</comment>
<organism evidence="1 2">
    <name type="scientific">Salix koriyanagi</name>
    <dbReference type="NCBI Taxonomy" id="2511006"/>
    <lineage>
        <taxon>Eukaryota</taxon>
        <taxon>Viridiplantae</taxon>
        <taxon>Streptophyta</taxon>
        <taxon>Embryophyta</taxon>
        <taxon>Tracheophyta</taxon>
        <taxon>Spermatophyta</taxon>
        <taxon>Magnoliopsida</taxon>
        <taxon>eudicotyledons</taxon>
        <taxon>Gunneridae</taxon>
        <taxon>Pentapetalae</taxon>
        <taxon>rosids</taxon>
        <taxon>fabids</taxon>
        <taxon>Malpighiales</taxon>
        <taxon>Salicaceae</taxon>
        <taxon>Saliceae</taxon>
        <taxon>Salix</taxon>
    </lineage>
</organism>
<proteinExistence type="predicted"/>
<dbReference type="Proteomes" id="UP001151752">
    <property type="component" value="Chromosome 1"/>
</dbReference>
<protein>
    <submittedName>
        <fullName evidence="1">Uncharacterized protein</fullName>
    </submittedName>
</protein>
<reference evidence="1" key="2">
    <citation type="journal article" date="2023" name="Int. J. Mol. Sci.">
        <title>De Novo Assembly and Annotation of 11 Diverse Shrub Willow (Salix) Genomes Reveals Novel Gene Organization in Sex-Linked Regions.</title>
        <authorList>
            <person name="Hyden B."/>
            <person name="Feng K."/>
            <person name="Yates T.B."/>
            <person name="Jawdy S."/>
            <person name="Cereghino C."/>
            <person name="Smart L.B."/>
            <person name="Muchero W."/>
        </authorList>
    </citation>
    <scope>NUCLEOTIDE SEQUENCE</scope>
    <source>
        <tissue evidence="1">Shoot tip</tissue>
    </source>
</reference>
<reference evidence="1" key="1">
    <citation type="submission" date="2022-11" db="EMBL/GenBank/DDBJ databases">
        <authorList>
            <person name="Hyden B.L."/>
            <person name="Feng K."/>
            <person name="Yates T."/>
            <person name="Jawdy S."/>
            <person name="Smart L.B."/>
            <person name="Muchero W."/>
        </authorList>
    </citation>
    <scope>NUCLEOTIDE SEQUENCE</scope>
    <source>
        <tissue evidence="1">Shoot tip</tissue>
    </source>
</reference>
<sequence>MPCCISDVPFFHFKQHHRLTVLRLPIFIKVESTGRMARGSSRKPLSISEGKEIFESGGRIGREIRKPRRSMMHDLLCHIATSFENSKTRRWNCCGWEKRQLG</sequence>
<gene>
    <name evidence="1" type="ORF">OIU74_013227</name>
</gene>
<dbReference type="AlphaFoldDB" id="A0A9Q0Q8W8"/>
<evidence type="ECO:0000313" key="2">
    <source>
        <dbReference type="Proteomes" id="UP001151752"/>
    </source>
</evidence>
<dbReference type="EMBL" id="JAPFFM010000016">
    <property type="protein sequence ID" value="KAJ6702021.1"/>
    <property type="molecule type" value="Genomic_DNA"/>
</dbReference>